<evidence type="ECO:0000313" key="2">
    <source>
        <dbReference type="EMBL" id="VDP79927.1"/>
    </source>
</evidence>
<evidence type="ECO:0000313" key="3">
    <source>
        <dbReference type="Proteomes" id="UP000269396"/>
    </source>
</evidence>
<name>A0A183PYN3_9TREM</name>
<dbReference type="AlphaFoldDB" id="A0A183PYN3"/>
<sequence length="169" mass="19309">MSVQTVYLQIQALFLFSIVWSLGSCLPTESRGKFDLFFRDLISGTNQQHPKPKTIKLTKANSFPERQTVYDFWFDKKSQGSWTDWINFNWNPMKAGQCYNPNESLSITNSESGILNSSSSIGIDNDSQSDMIVSTIETERMYYFLNLYTTHRIPLLLVGPTGINTLIKT</sequence>
<dbReference type="Pfam" id="PF17852">
    <property type="entry name" value="Dynein_AAA_lid"/>
    <property type="match status" value="1"/>
</dbReference>
<dbReference type="PANTHER" id="PTHR10676:SF242">
    <property type="entry name" value="DYNEIN AXONEMAL HEAVY CHAIN 3"/>
    <property type="match status" value="1"/>
</dbReference>
<dbReference type="InterPro" id="IPR041466">
    <property type="entry name" value="Dynein_AAA5_ext"/>
</dbReference>
<dbReference type="InterPro" id="IPR026983">
    <property type="entry name" value="DHC"/>
</dbReference>
<dbReference type="STRING" id="31246.A0A183PYN3"/>
<dbReference type="GO" id="GO:0097729">
    <property type="term" value="C:9+2 motile cilium"/>
    <property type="evidence" value="ECO:0007669"/>
    <property type="project" value="TreeGrafter"/>
</dbReference>
<dbReference type="EMBL" id="UZAL01042368">
    <property type="protein sequence ID" value="VDP79927.1"/>
    <property type="molecule type" value="Genomic_DNA"/>
</dbReference>
<dbReference type="GO" id="GO:0045505">
    <property type="term" value="F:dynein intermediate chain binding"/>
    <property type="evidence" value="ECO:0007669"/>
    <property type="project" value="InterPro"/>
</dbReference>
<dbReference type="GO" id="GO:0060294">
    <property type="term" value="P:cilium movement involved in cell motility"/>
    <property type="evidence" value="ECO:0007669"/>
    <property type="project" value="TreeGrafter"/>
</dbReference>
<dbReference type="InterPro" id="IPR027417">
    <property type="entry name" value="P-loop_NTPase"/>
</dbReference>
<dbReference type="Gene3D" id="1.10.472.130">
    <property type="match status" value="1"/>
</dbReference>
<keyword evidence="3" id="KW-1185">Reference proteome</keyword>
<dbReference type="GO" id="GO:0051959">
    <property type="term" value="F:dynein light intermediate chain binding"/>
    <property type="evidence" value="ECO:0007669"/>
    <property type="project" value="InterPro"/>
</dbReference>
<reference evidence="2 3" key="1">
    <citation type="submission" date="2018-11" db="EMBL/GenBank/DDBJ databases">
        <authorList>
            <consortium name="Pathogen Informatics"/>
        </authorList>
    </citation>
    <scope>NUCLEOTIDE SEQUENCE [LARGE SCALE GENOMIC DNA]</scope>
    <source>
        <strain>Denwood</strain>
        <strain evidence="3">Zambia</strain>
    </source>
</reference>
<accession>A0A183PYN3</accession>
<organism evidence="2 3">
    <name type="scientific">Schistosoma mattheei</name>
    <dbReference type="NCBI Taxonomy" id="31246"/>
    <lineage>
        <taxon>Eukaryota</taxon>
        <taxon>Metazoa</taxon>
        <taxon>Spiralia</taxon>
        <taxon>Lophotrochozoa</taxon>
        <taxon>Platyhelminthes</taxon>
        <taxon>Trematoda</taxon>
        <taxon>Digenea</taxon>
        <taxon>Strigeidida</taxon>
        <taxon>Schistosomatoidea</taxon>
        <taxon>Schistosomatidae</taxon>
        <taxon>Schistosoma</taxon>
    </lineage>
</organism>
<dbReference type="GO" id="GO:0036156">
    <property type="term" value="C:inner dynein arm"/>
    <property type="evidence" value="ECO:0007669"/>
    <property type="project" value="TreeGrafter"/>
</dbReference>
<dbReference type="Gene3D" id="3.40.50.300">
    <property type="entry name" value="P-loop containing nucleotide triphosphate hydrolases"/>
    <property type="match status" value="1"/>
</dbReference>
<evidence type="ECO:0000259" key="1">
    <source>
        <dbReference type="Pfam" id="PF17852"/>
    </source>
</evidence>
<dbReference type="GO" id="GO:0008569">
    <property type="term" value="F:minus-end-directed microtubule motor activity"/>
    <property type="evidence" value="ECO:0007669"/>
    <property type="project" value="TreeGrafter"/>
</dbReference>
<gene>
    <name evidence="2" type="ORF">SMTD_LOCUS19469</name>
</gene>
<dbReference type="PANTHER" id="PTHR10676">
    <property type="entry name" value="DYNEIN HEAVY CHAIN FAMILY PROTEIN"/>
    <property type="match status" value="1"/>
</dbReference>
<proteinExistence type="predicted"/>
<dbReference type="Proteomes" id="UP000269396">
    <property type="component" value="Unassembled WGS sequence"/>
</dbReference>
<feature type="domain" description="Dynein heavy chain AAA 5 extension" evidence="1">
    <location>
        <begin position="5"/>
        <end position="85"/>
    </location>
</feature>
<protein>
    <recommendedName>
        <fullName evidence="1">Dynein heavy chain AAA 5 extension domain-containing protein</fullName>
    </recommendedName>
</protein>